<evidence type="ECO:0000313" key="7">
    <source>
        <dbReference type="Proteomes" id="UP001055172"/>
    </source>
</evidence>
<keyword evidence="7" id="KW-1185">Reference proteome</keyword>
<dbReference type="Pfam" id="PF08240">
    <property type="entry name" value="ADH_N"/>
    <property type="match status" value="1"/>
</dbReference>
<dbReference type="AlphaFoldDB" id="A0AA37GQK4"/>
<keyword evidence="4" id="KW-0560">Oxidoreductase</keyword>
<dbReference type="InterPro" id="IPR013154">
    <property type="entry name" value="ADH-like_N"/>
</dbReference>
<dbReference type="PANTHER" id="PTHR45348:SF1">
    <property type="entry name" value="TRANS-ENOYL REDUCTASE STHE"/>
    <property type="match status" value="1"/>
</dbReference>
<keyword evidence="2" id="KW-0547">Nucleotide-binding</keyword>
<organism evidence="6 7">
    <name type="scientific">Colletotrichum liriopes</name>
    <dbReference type="NCBI Taxonomy" id="708192"/>
    <lineage>
        <taxon>Eukaryota</taxon>
        <taxon>Fungi</taxon>
        <taxon>Dikarya</taxon>
        <taxon>Ascomycota</taxon>
        <taxon>Pezizomycotina</taxon>
        <taxon>Sordariomycetes</taxon>
        <taxon>Hypocreomycetidae</taxon>
        <taxon>Glomerellales</taxon>
        <taxon>Glomerellaceae</taxon>
        <taxon>Colletotrichum</taxon>
        <taxon>Colletotrichum spaethianum species complex</taxon>
    </lineage>
</organism>
<evidence type="ECO:0000256" key="3">
    <source>
        <dbReference type="ARBA" id="ARBA00022857"/>
    </source>
</evidence>
<dbReference type="InterPro" id="IPR011032">
    <property type="entry name" value="GroES-like_sf"/>
</dbReference>
<evidence type="ECO:0000259" key="5">
    <source>
        <dbReference type="SMART" id="SM00829"/>
    </source>
</evidence>
<protein>
    <submittedName>
        <fullName evidence="6">Trans-enoyl reductase ccsC</fullName>
    </submittedName>
</protein>
<dbReference type="InterPro" id="IPR036291">
    <property type="entry name" value="NAD(P)-bd_dom_sf"/>
</dbReference>
<dbReference type="Gene3D" id="3.40.50.720">
    <property type="entry name" value="NAD(P)-binding Rossmann-like Domain"/>
    <property type="match status" value="1"/>
</dbReference>
<dbReference type="CDD" id="cd08249">
    <property type="entry name" value="enoyl_reductase_like"/>
    <property type="match status" value="1"/>
</dbReference>
<gene>
    <name evidence="6" type="ORF">ColLi_08251</name>
</gene>
<dbReference type="SUPFAM" id="SSF51735">
    <property type="entry name" value="NAD(P)-binding Rossmann-fold domains"/>
    <property type="match status" value="1"/>
</dbReference>
<evidence type="ECO:0000256" key="2">
    <source>
        <dbReference type="ARBA" id="ARBA00022741"/>
    </source>
</evidence>
<comment type="caution">
    <text evidence="6">The sequence shown here is derived from an EMBL/GenBank/DDBJ whole genome shotgun (WGS) entry which is preliminary data.</text>
</comment>
<comment type="similarity">
    <text evidence="1">Belongs to the zinc-containing alcohol dehydrogenase family.</text>
</comment>
<accession>A0AA37GQK4</accession>
<feature type="domain" description="Enoyl reductase (ER)" evidence="5">
    <location>
        <begin position="16"/>
        <end position="363"/>
    </location>
</feature>
<dbReference type="GO" id="GO:0000166">
    <property type="term" value="F:nucleotide binding"/>
    <property type="evidence" value="ECO:0007669"/>
    <property type="project" value="UniProtKB-KW"/>
</dbReference>
<evidence type="ECO:0000313" key="6">
    <source>
        <dbReference type="EMBL" id="GJC85413.1"/>
    </source>
</evidence>
<dbReference type="EMBL" id="BPPX01000018">
    <property type="protein sequence ID" value="GJC85413.1"/>
    <property type="molecule type" value="Genomic_DNA"/>
</dbReference>
<keyword evidence="3" id="KW-0521">NADP</keyword>
<sequence length="366" mass="39171">MSPPATQTAIVQTAKGTSTELPLAVNRSAPVPKPPSEHHLLVRVLAVALNPNDHKMVTHFDMPNNTAGCDFCGVVEEAGHSKSSFAARFPPGTRVCGALFAYNPDAPDNGAFSQWIVVDSRLLVKVPDSWTDLEAASLGVGWSTLCLAFSDPDALGLEGLPSKPSHQAKEPVLVYGGGTASATLACQLLSLMGYAPIAITSARSAALAVEYGAVGTASYTSKDCVDVVKSLAKKPIRYVLDCITDAESVAICYSAIARTGGNYACLEECPEVWRTRRAVKLKEVMGFQVLGVDINLGTSTYTRLADEKLMKIGMQWAGEIQLLMETGRIKAHPLRELKNGWEGIIHGLELLRKGEVRGEKLVARIP</sequence>
<proteinExistence type="inferred from homology"/>
<dbReference type="PANTHER" id="PTHR45348">
    <property type="entry name" value="HYPOTHETICAL OXIDOREDUCTASE (EUROFUNG)"/>
    <property type="match status" value="1"/>
</dbReference>
<dbReference type="SUPFAM" id="SSF50129">
    <property type="entry name" value="GroES-like"/>
    <property type="match status" value="1"/>
</dbReference>
<evidence type="ECO:0000256" key="4">
    <source>
        <dbReference type="ARBA" id="ARBA00023002"/>
    </source>
</evidence>
<evidence type="ECO:0000256" key="1">
    <source>
        <dbReference type="ARBA" id="ARBA00008072"/>
    </source>
</evidence>
<reference evidence="6 7" key="1">
    <citation type="submission" date="2021-07" db="EMBL/GenBank/DDBJ databases">
        <title>Genome data of Colletotrichum spaethianum.</title>
        <authorList>
            <person name="Utami Y.D."/>
            <person name="Hiruma K."/>
        </authorList>
    </citation>
    <scope>NUCLEOTIDE SEQUENCE [LARGE SCALE GENOMIC DNA]</scope>
    <source>
        <strain evidence="6 7">MAFF 242679</strain>
    </source>
</reference>
<dbReference type="SMART" id="SM00829">
    <property type="entry name" value="PKS_ER"/>
    <property type="match status" value="1"/>
</dbReference>
<name>A0AA37GQK4_9PEZI</name>
<dbReference type="InterPro" id="IPR020843">
    <property type="entry name" value="ER"/>
</dbReference>
<dbReference type="Proteomes" id="UP001055172">
    <property type="component" value="Unassembled WGS sequence"/>
</dbReference>
<dbReference type="InterPro" id="IPR047122">
    <property type="entry name" value="Trans-enoyl_RdTase-like"/>
</dbReference>
<dbReference type="GO" id="GO:0016651">
    <property type="term" value="F:oxidoreductase activity, acting on NAD(P)H"/>
    <property type="evidence" value="ECO:0007669"/>
    <property type="project" value="InterPro"/>
</dbReference>
<dbReference type="Gene3D" id="3.90.180.10">
    <property type="entry name" value="Medium-chain alcohol dehydrogenases, catalytic domain"/>
    <property type="match status" value="1"/>
</dbReference>